<name>A0A9R1D7F8_9EURY</name>
<proteinExistence type="predicted"/>
<feature type="domain" description="DUF7124" evidence="1">
    <location>
        <begin position="9"/>
        <end position="117"/>
    </location>
</feature>
<evidence type="ECO:0000313" key="3">
    <source>
        <dbReference type="Proteomes" id="UP001139494"/>
    </source>
</evidence>
<reference evidence="2" key="1">
    <citation type="journal article" date="2023" name="Front. Microbiol.">
        <title>Genomic-based phylogenetic and metabolic analyses of the genus Natronomonas, and description of Natronomonas aquatica sp. nov.</title>
        <authorList>
            <person name="Garcia-Roldan A."/>
            <person name="Duran-Viseras A."/>
            <person name="de la Haba R.R."/>
            <person name="Corral P."/>
            <person name="Sanchez-Porro C."/>
            <person name="Ventosa A."/>
        </authorList>
    </citation>
    <scope>NUCLEOTIDE SEQUENCE</scope>
    <source>
        <strain evidence="2">F2-12</strain>
    </source>
</reference>
<gene>
    <name evidence="2" type="ORF">KM295_14875</name>
</gene>
<dbReference type="RefSeq" id="WP_256030820.1">
    <property type="nucleotide sequence ID" value="NZ_JAHLKM010000034.1"/>
</dbReference>
<evidence type="ECO:0000313" key="2">
    <source>
        <dbReference type="EMBL" id="MCQ4334738.1"/>
    </source>
</evidence>
<dbReference type="AlphaFoldDB" id="A0A9R1D7F8"/>
<evidence type="ECO:0000259" key="1">
    <source>
        <dbReference type="Pfam" id="PF23439"/>
    </source>
</evidence>
<keyword evidence="3" id="KW-1185">Reference proteome</keyword>
<dbReference type="Proteomes" id="UP001139494">
    <property type="component" value="Unassembled WGS sequence"/>
</dbReference>
<organism evidence="2 3">
    <name type="scientific">Natronomonas aquatica</name>
    <dbReference type="NCBI Taxonomy" id="2841590"/>
    <lineage>
        <taxon>Archaea</taxon>
        <taxon>Methanobacteriati</taxon>
        <taxon>Methanobacteriota</taxon>
        <taxon>Stenosarchaea group</taxon>
        <taxon>Halobacteria</taxon>
        <taxon>Halobacteriales</taxon>
        <taxon>Natronomonadaceae</taxon>
        <taxon>Natronomonas</taxon>
    </lineage>
</organism>
<protein>
    <recommendedName>
        <fullName evidence="1">DUF7124 domain-containing protein</fullName>
    </recommendedName>
</protein>
<accession>A0A9R1D7F8</accession>
<dbReference type="EMBL" id="JAHLKM010000034">
    <property type="protein sequence ID" value="MCQ4334738.1"/>
    <property type="molecule type" value="Genomic_DNA"/>
</dbReference>
<sequence length="122" mass="13710">MSGDRSNDMTLVLKQAALERLVDPPQAIAEAKRWTEYIGITADKTTQTQRSHIEGEDLDVDFIGENLVSDLATARQRFPTERHVFIGESDEDRKAAQSLGMEYLSITEAADNAEWTLHSEDE</sequence>
<dbReference type="Pfam" id="PF23439">
    <property type="entry name" value="DUF7124"/>
    <property type="match status" value="1"/>
</dbReference>
<dbReference type="InterPro" id="IPR055548">
    <property type="entry name" value="DUF7124"/>
</dbReference>
<comment type="caution">
    <text evidence="2">The sequence shown here is derived from an EMBL/GenBank/DDBJ whole genome shotgun (WGS) entry which is preliminary data.</text>
</comment>